<dbReference type="Proteomes" id="UP000243778">
    <property type="component" value="Unassembled WGS sequence"/>
</dbReference>
<sequence>MLLDILLWAGLVAFFLGGLYVNPKWKERNDA</sequence>
<keyword evidence="1" id="KW-0812">Transmembrane</keyword>
<proteinExistence type="predicted"/>
<name>A0A1H2TAC8_9PSED</name>
<evidence type="ECO:0000313" key="2">
    <source>
        <dbReference type="EMBL" id="SDW40189.1"/>
    </source>
</evidence>
<protein>
    <submittedName>
        <fullName evidence="2">Uncharacterized protein</fullName>
    </submittedName>
</protein>
<evidence type="ECO:0000313" key="3">
    <source>
        <dbReference type="Proteomes" id="UP000243778"/>
    </source>
</evidence>
<gene>
    <name evidence="2" type="ORF">SAMN05216287_0908</name>
</gene>
<accession>A0A1H2TAC8</accession>
<dbReference type="EMBL" id="FNNU01000001">
    <property type="protein sequence ID" value="SDW40189.1"/>
    <property type="molecule type" value="Genomic_DNA"/>
</dbReference>
<dbReference type="STRING" id="1007099.SAMN05216287_0908"/>
<feature type="transmembrane region" description="Helical" evidence="1">
    <location>
        <begin position="6"/>
        <end position="22"/>
    </location>
</feature>
<keyword evidence="3" id="KW-1185">Reference proteome</keyword>
<organism evidence="2 3">
    <name type="scientific">Pseudomonas kuykendallii</name>
    <dbReference type="NCBI Taxonomy" id="1007099"/>
    <lineage>
        <taxon>Bacteria</taxon>
        <taxon>Pseudomonadati</taxon>
        <taxon>Pseudomonadota</taxon>
        <taxon>Gammaproteobacteria</taxon>
        <taxon>Pseudomonadales</taxon>
        <taxon>Pseudomonadaceae</taxon>
        <taxon>Pseudomonas</taxon>
    </lineage>
</organism>
<keyword evidence="1" id="KW-0472">Membrane</keyword>
<dbReference type="AlphaFoldDB" id="A0A1H2TAC8"/>
<reference evidence="3" key="1">
    <citation type="submission" date="2016-10" db="EMBL/GenBank/DDBJ databases">
        <authorList>
            <person name="Varghese N."/>
            <person name="Submissions S."/>
        </authorList>
    </citation>
    <scope>NUCLEOTIDE SEQUENCE [LARGE SCALE GENOMIC DNA]</scope>
    <source>
        <strain evidence="3">NRRL B-59562</strain>
    </source>
</reference>
<keyword evidence="1" id="KW-1133">Transmembrane helix</keyword>
<evidence type="ECO:0000256" key="1">
    <source>
        <dbReference type="SAM" id="Phobius"/>
    </source>
</evidence>